<proteinExistence type="predicted"/>
<dbReference type="SUPFAM" id="SSF52058">
    <property type="entry name" value="L domain-like"/>
    <property type="match status" value="1"/>
</dbReference>
<dbReference type="Gene3D" id="3.80.10.10">
    <property type="entry name" value="Ribonuclease Inhibitor"/>
    <property type="match status" value="1"/>
</dbReference>
<evidence type="ECO:0000313" key="4">
    <source>
        <dbReference type="EMBL" id="KAK1289468.1"/>
    </source>
</evidence>
<evidence type="ECO:0000256" key="3">
    <source>
        <dbReference type="SAM" id="SignalP"/>
    </source>
</evidence>
<keyword evidence="3" id="KW-0732">Signal</keyword>
<evidence type="ECO:0000256" key="2">
    <source>
        <dbReference type="ARBA" id="ARBA00022737"/>
    </source>
</evidence>
<reference evidence="4" key="2">
    <citation type="submission" date="2023-06" db="EMBL/GenBank/DDBJ databases">
        <authorList>
            <person name="Ma L."/>
            <person name="Liu K.-W."/>
            <person name="Li Z."/>
            <person name="Hsiao Y.-Y."/>
            <person name="Qi Y."/>
            <person name="Fu T."/>
            <person name="Tang G."/>
            <person name="Zhang D."/>
            <person name="Sun W.-H."/>
            <person name="Liu D.-K."/>
            <person name="Li Y."/>
            <person name="Chen G.-Z."/>
            <person name="Liu X.-D."/>
            <person name="Liao X.-Y."/>
            <person name="Jiang Y.-T."/>
            <person name="Yu X."/>
            <person name="Hao Y."/>
            <person name="Huang J."/>
            <person name="Zhao X.-W."/>
            <person name="Ke S."/>
            <person name="Chen Y.-Y."/>
            <person name="Wu W.-L."/>
            <person name="Hsu J.-L."/>
            <person name="Lin Y.-F."/>
            <person name="Huang M.-D."/>
            <person name="Li C.-Y."/>
            <person name="Huang L."/>
            <person name="Wang Z.-W."/>
            <person name="Zhao X."/>
            <person name="Zhong W.-Y."/>
            <person name="Peng D.-H."/>
            <person name="Ahmad S."/>
            <person name="Lan S."/>
            <person name="Zhang J.-S."/>
            <person name="Tsai W.-C."/>
            <person name="Van De Peer Y."/>
            <person name="Liu Z.-J."/>
        </authorList>
    </citation>
    <scope>NUCLEOTIDE SEQUENCE</scope>
    <source>
        <strain evidence="4">CP</strain>
        <tissue evidence="4">Leaves</tissue>
    </source>
</reference>
<evidence type="ECO:0000256" key="1">
    <source>
        <dbReference type="ARBA" id="ARBA00022614"/>
    </source>
</evidence>
<dbReference type="PANTHER" id="PTHR48010:SF17">
    <property type="entry name" value="PIRIFORMOSPORA INDICA-INSENSITIVE PROTEIN 2-LIKE"/>
    <property type="match status" value="1"/>
</dbReference>
<dbReference type="FunFam" id="3.80.10.10:FF:000383">
    <property type="entry name" value="Leucine-rich repeat receptor protein kinase EMS1"/>
    <property type="match status" value="1"/>
</dbReference>
<name>A0AAV9CJU0_ACOCL</name>
<evidence type="ECO:0000313" key="5">
    <source>
        <dbReference type="Proteomes" id="UP001180020"/>
    </source>
</evidence>
<feature type="signal peptide" evidence="3">
    <location>
        <begin position="1"/>
        <end position="23"/>
    </location>
</feature>
<feature type="chain" id="PRO_5043530007" description="Piriformospora indica-insensitive protein 2" evidence="3">
    <location>
        <begin position="24"/>
        <end position="452"/>
    </location>
</feature>
<organism evidence="4 5">
    <name type="scientific">Acorus calamus</name>
    <name type="common">Sweet flag</name>
    <dbReference type="NCBI Taxonomy" id="4465"/>
    <lineage>
        <taxon>Eukaryota</taxon>
        <taxon>Viridiplantae</taxon>
        <taxon>Streptophyta</taxon>
        <taxon>Embryophyta</taxon>
        <taxon>Tracheophyta</taxon>
        <taxon>Spermatophyta</taxon>
        <taxon>Magnoliopsida</taxon>
        <taxon>Liliopsida</taxon>
        <taxon>Acoraceae</taxon>
        <taxon>Acorus</taxon>
    </lineage>
</organism>
<accession>A0AAV9CJU0</accession>
<keyword evidence="5" id="KW-1185">Reference proteome</keyword>
<dbReference type="Pfam" id="PF00560">
    <property type="entry name" value="LRR_1"/>
    <property type="match status" value="4"/>
</dbReference>
<dbReference type="InterPro" id="IPR050994">
    <property type="entry name" value="At_inactive_RLKs"/>
</dbReference>
<dbReference type="PANTHER" id="PTHR48010">
    <property type="entry name" value="OS05G0588300 PROTEIN"/>
    <property type="match status" value="1"/>
</dbReference>
<dbReference type="EMBL" id="JAUJYO010000018">
    <property type="protein sequence ID" value="KAK1289468.1"/>
    <property type="molecule type" value="Genomic_DNA"/>
</dbReference>
<sequence>MTSLSNLLHLHLLLLAWLLAASADSPEPRLSPSEQESAYLVLEAINPAIDWRSLYPDDLCFSGPHGVVCDLLADEEEIHVTELSFGYLSDYSSNPPCGENPHFAPPISSFPFLRKLFFYNCFAGSPVSLPGYFWNLSSSLEELVFIENPSLIGHLSGEIGKYSSLRRLVVSGSGISGNVPAEVGKLRALEQLVLSRSRFDGAIPASVGDLGRLRILDLSANRLGGELPAEIGRPGGLLKLDLSKNGLRGVIPDRLIGLREELEFLDLSDNRFEGGVPLFLAWMGRLRELHLSRNPLGGHLPEIWEGLGGILGIGFSGLGLVGKIPASMGAFLSNLSYLGMEDNHLEGEVPIEWGRFEKNLKELNLENNRLNGRVPFSADFVARIGEKLRLSGNPGLCLAAETGNKSGNPQPVLFRSSLLASSTVSTSGGFHVSSHRSFFTWSLCFFIYLLRF</sequence>
<dbReference type="SMART" id="SM00369">
    <property type="entry name" value="LRR_TYP"/>
    <property type="match status" value="2"/>
</dbReference>
<dbReference type="InterPro" id="IPR032675">
    <property type="entry name" value="LRR_dom_sf"/>
</dbReference>
<dbReference type="Proteomes" id="UP001180020">
    <property type="component" value="Unassembled WGS sequence"/>
</dbReference>
<evidence type="ECO:0008006" key="6">
    <source>
        <dbReference type="Google" id="ProtNLM"/>
    </source>
</evidence>
<dbReference type="InterPro" id="IPR003591">
    <property type="entry name" value="Leu-rich_rpt_typical-subtyp"/>
</dbReference>
<dbReference type="InterPro" id="IPR001611">
    <property type="entry name" value="Leu-rich_rpt"/>
</dbReference>
<protein>
    <recommendedName>
        <fullName evidence="6">Piriformospora indica-insensitive protein 2</fullName>
    </recommendedName>
</protein>
<gene>
    <name evidence="4" type="ORF">QJS10_CPB18g02019</name>
</gene>
<keyword evidence="1" id="KW-0433">Leucine-rich repeat</keyword>
<comment type="caution">
    <text evidence="4">The sequence shown here is derived from an EMBL/GenBank/DDBJ whole genome shotgun (WGS) entry which is preliminary data.</text>
</comment>
<dbReference type="AlphaFoldDB" id="A0AAV9CJU0"/>
<reference evidence="4" key="1">
    <citation type="journal article" date="2023" name="Nat. Commun.">
        <title>Diploid and tetraploid genomes of Acorus and the evolution of monocots.</title>
        <authorList>
            <person name="Ma L."/>
            <person name="Liu K.W."/>
            <person name="Li Z."/>
            <person name="Hsiao Y.Y."/>
            <person name="Qi Y."/>
            <person name="Fu T."/>
            <person name="Tang G.D."/>
            <person name="Zhang D."/>
            <person name="Sun W.H."/>
            <person name="Liu D.K."/>
            <person name="Li Y."/>
            <person name="Chen G.Z."/>
            <person name="Liu X.D."/>
            <person name="Liao X.Y."/>
            <person name="Jiang Y.T."/>
            <person name="Yu X."/>
            <person name="Hao Y."/>
            <person name="Huang J."/>
            <person name="Zhao X.W."/>
            <person name="Ke S."/>
            <person name="Chen Y.Y."/>
            <person name="Wu W.L."/>
            <person name="Hsu J.L."/>
            <person name="Lin Y.F."/>
            <person name="Huang M.D."/>
            <person name="Li C.Y."/>
            <person name="Huang L."/>
            <person name="Wang Z.W."/>
            <person name="Zhao X."/>
            <person name="Zhong W.Y."/>
            <person name="Peng D.H."/>
            <person name="Ahmad S."/>
            <person name="Lan S."/>
            <person name="Zhang J.S."/>
            <person name="Tsai W.C."/>
            <person name="Van de Peer Y."/>
            <person name="Liu Z.J."/>
        </authorList>
    </citation>
    <scope>NUCLEOTIDE SEQUENCE</scope>
    <source>
        <strain evidence="4">CP</strain>
    </source>
</reference>
<keyword evidence="2" id="KW-0677">Repeat</keyword>